<dbReference type="AlphaFoldDB" id="A0AAU9XLS8"/>
<name>A0AAU9XLS8_9CNID</name>
<organism evidence="1 2">
    <name type="scientific">Pocillopora meandrina</name>
    <dbReference type="NCBI Taxonomy" id="46732"/>
    <lineage>
        <taxon>Eukaryota</taxon>
        <taxon>Metazoa</taxon>
        <taxon>Cnidaria</taxon>
        <taxon>Anthozoa</taxon>
        <taxon>Hexacorallia</taxon>
        <taxon>Scleractinia</taxon>
        <taxon>Astrocoeniina</taxon>
        <taxon>Pocilloporidae</taxon>
        <taxon>Pocillopora</taxon>
    </lineage>
</organism>
<proteinExistence type="predicted"/>
<keyword evidence="2" id="KW-1185">Reference proteome</keyword>
<gene>
    <name evidence="1" type="ORF">PMEA_00025200</name>
</gene>
<dbReference type="Proteomes" id="UP001159428">
    <property type="component" value="Unassembled WGS sequence"/>
</dbReference>
<comment type="caution">
    <text evidence="1">The sequence shown here is derived from an EMBL/GenBank/DDBJ whole genome shotgun (WGS) entry which is preliminary data.</text>
</comment>
<dbReference type="EMBL" id="CALNXJ010000049">
    <property type="protein sequence ID" value="CAH3151446.1"/>
    <property type="molecule type" value="Genomic_DNA"/>
</dbReference>
<accession>A0AAU9XLS8</accession>
<feature type="non-terminal residue" evidence="1">
    <location>
        <position position="208"/>
    </location>
</feature>
<sequence length="208" mass="23916">MESGSSKSTSAPKVETDDFLKWFWEGTNGNDLIKRLNSYARQEEMSDRIRREKFSPHIYGVLLKNSPSEIEGHCKAVKVGFTQQSIKKGGNNRIEQIEAKLEKEKFDSTPLFVVPIGCVDTTKFHDTEVRIRKKVGRPLMKDKAEKWKLPVPTEWVLTTQNHIDKIKERIKSKKEDVEKSEDLIDIFKGIDAPTDLPSKCQNLVIQEE</sequence>
<evidence type="ECO:0000313" key="1">
    <source>
        <dbReference type="EMBL" id="CAH3151446.1"/>
    </source>
</evidence>
<reference evidence="1 2" key="1">
    <citation type="submission" date="2022-05" db="EMBL/GenBank/DDBJ databases">
        <authorList>
            <consortium name="Genoscope - CEA"/>
            <person name="William W."/>
        </authorList>
    </citation>
    <scope>NUCLEOTIDE SEQUENCE [LARGE SCALE GENOMIC DNA]</scope>
</reference>
<evidence type="ECO:0000313" key="2">
    <source>
        <dbReference type="Proteomes" id="UP001159428"/>
    </source>
</evidence>
<protein>
    <submittedName>
        <fullName evidence="1">Uncharacterized protein</fullName>
    </submittedName>
</protein>